<proteinExistence type="predicted"/>
<sequence length="68" mass="8029">MAFLEKETQRLFRQELYKEEEIEKGSTVRLIRWCLSHLRPQCGVCKTLNPCITVGAWAFSKEKCHPFN</sequence>
<evidence type="ECO:0000313" key="1">
    <source>
        <dbReference type="EMBL" id="EGW11796.1"/>
    </source>
</evidence>
<evidence type="ECO:0000313" key="2">
    <source>
        <dbReference type="Proteomes" id="UP000001075"/>
    </source>
</evidence>
<gene>
    <name evidence="1" type="ORF">I79_019603</name>
</gene>
<reference evidence="2" key="1">
    <citation type="journal article" date="2011" name="Nat. Biotechnol.">
        <title>The genomic sequence of the Chinese hamster ovary (CHO)-K1 cell line.</title>
        <authorList>
            <person name="Xu X."/>
            <person name="Nagarajan H."/>
            <person name="Lewis N.E."/>
            <person name="Pan S."/>
            <person name="Cai Z."/>
            <person name="Liu X."/>
            <person name="Chen W."/>
            <person name="Xie M."/>
            <person name="Wang W."/>
            <person name="Hammond S."/>
            <person name="Andersen M.R."/>
            <person name="Neff N."/>
            <person name="Passarelli B."/>
            <person name="Koh W."/>
            <person name="Fan H.C."/>
            <person name="Wang J."/>
            <person name="Gui Y."/>
            <person name="Lee K.H."/>
            <person name="Betenbaugh M.J."/>
            <person name="Quake S.R."/>
            <person name="Famili I."/>
            <person name="Palsson B.O."/>
            <person name="Wang J."/>
        </authorList>
    </citation>
    <scope>NUCLEOTIDE SEQUENCE [LARGE SCALE GENOMIC DNA]</scope>
    <source>
        <strain evidence="2">CHO K1 cell line</strain>
    </source>
</reference>
<dbReference type="EMBL" id="JH001458">
    <property type="protein sequence ID" value="EGW11796.1"/>
    <property type="molecule type" value="Genomic_DNA"/>
</dbReference>
<name>G3I7V4_CRIGR</name>
<dbReference type="InParanoid" id="G3I7V4"/>
<organism evidence="1 2">
    <name type="scientific">Cricetulus griseus</name>
    <name type="common">Chinese hamster</name>
    <name type="synonym">Cricetulus barabensis griseus</name>
    <dbReference type="NCBI Taxonomy" id="10029"/>
    <lineage>
        <taxon>Eukaryota</taxon>
        <taxon>Metazoa</taxon>
        <taxon>Chordata</taxon>
        <taxon>Craniata</taxon>
        <taxon>Vertebrata</taxon>
        <taxon>Euteleostomi</taxon>
        <taxon>Mammalia</taxon>
        <taxon>Eutheria</taxon>
        <taxon>Euarchontoglires</taxon>
        <taxon>Glires</taxon>
        <taxon>Rodentia</taxon>
        <taxon>Myomorpha</taxon>
        <taxon>Muroidea</taxon>
        <taxon>Cricetidae</taxon>
        <taxon>Cricetinae</taxon>
        <taxon>Cricetulus</taxon>
    </lineage>
</organism>
<dbReference type="Proteomes" id="UP000001075">
    <property type="component" value="Unassembled WGS sequence"/>
</dbReference>
<accession>G3I7V4</accession>
<dbReference type="AlphaFoldDB" id="G3I7V4"/>
<protein>
    <submittedName>
        <fullName evidence="1">Uncharacterized protein</fullName>
    </submittedName>
</protein>